<gene>
    <name evidence="1" type="ORF">MLD38_035707</name>
</gene>
<sequence length="529" mass="58166">MASSRSPFLLLLLVFSISICFGSLAEARAVSLSPFASSWRRMLRVGDAASYEARRDGDTTRMDPLMHLDEYRGGYNLTNRHYWSSLILTGVSGYAIGISWLVVGATFGLFLAFTKLCVKEMDLQKTSTSSSNGCYQWFVAAAIFLTVLAIVAVGLVLGGSTKFHARASTIVEIIMDTANDASKTIQNTTGAMEDIKDTLESSSGSTETTLFLTTMSQKLDDEAGKIEMQARRNRRLIDKGLKIVYIITTATISSILVAIVALSVSGSFRLRQPLYWLISLCWLLTALCWMFFGMYFFLDKFSTDTCTALDNFQEDPNNSSLSSILPCDKLLSAKSVLSGVGAGVYDLVNQVNANISLLQMTTHMNLLFVCNPFSAPPEYSYQPNECPTNTIRIGDIPKVLRAFACIDPNNGSCTDMGIPISSSEYKTVEDYTTSVQGLLDAYPGMESLIECQSVKDAFSRILVDHCGPLKRYVRMVWSAAAFLAAIMVVVVLVWTVAAIRDRHLPESNSSSRGRPAHATKAREIQKIDR</sequence>
<evidence type="ECO:0000313" key="1">
    <source>
        <dbReference type="EMBL" id="KAI4310756.1"/>
    </source>
</evidence>
<dbReference type="EMBL" id="CM042890">
    <property type="protein sequence ID" value="KAI4310756.1"/>
    <property type="molecule type" value="Genomic_DNA"/>
</dbReference>
<accession>A0ACB9LHC8</accession>
<keyword evidence="2" id="KW-1185">Reference proteome</keyword>
<dbReference type="Proteomes" id="UP001057402">
    <property type="component" value="Chromosome 11"/>
</dbReference>
<reference evidence="2" key="1">
    <citation type="journal article" date="2023" name="Front. Plant Sci.">
        <title>Chromosomal-level genome assembly of Melastoma candidum provides insights into trichome evolution.</title>
        <authorList>
            <person name="Zhong Y."/>
            <person name="Wu W."/>
            <person name="Sun C."/>
            <person name="Zou P."/>
            <person name="Liu Y."/>
            <person name="Dai S."/>
            <person name="Zhou R."/>
        </authorList>
    </citation>
    <scope>NUCLEOTIDE SEQUENCE [LARGE SCALE GENOMIC DNA]</scope>
</reference>
<comment type="caution">
    <text evidence="1">The sequence shown here is derived from an EMBL/GenBank/DDBJ whole genome shotgun (WGS) entry which is preliminary data.</text>
</comment>
<name>A0ACB9LHC8_9MYRT</name>
<evidence type="ECO:0000313" key="2">
    <source>
        <dbReference type="Proteomes" id="UP001057402"/>
    </source>
</evidence>
<proteinExistence type="predicted"/>
<organism evidence="1 2">
    <name type="scientific">Melastoma candidum</name>
    <dbReference type="NCBI Taxonomy" id="119954"/>
    <lineage>
        <taxon>Eukaryota</taxon>
        <taxon>Viridiplantae</taxon>
        <taxon>Streptophyta</taxon>
        <taxon>Embryophyta</taxon>
        <taxon>Tracheophyta</taxon>
        <taxon>Spermatophyta</taxon>
        <taxon>Magnoliopsida</taxon>
        <taxon>eudicotyledons</taxon>
        <taxon>Gunneridae</taxon>
        <taxon>Pentapetalae</taxon>
        <taxon>rosids</taxon>
        <taxon>malvids</taxon>
        <taxon>Myrtales</taxon>
        <taxon>Melastomataceae</taxon>
        <taxon>Melastomatoideae</taxon>
        <taxon>Melastomateae</taxon>
        <taxon>Melastoma</taxon>
    </lineage>
</organism>
<protein>
    <submittedName>
        <fullName evidence="1">Uncharacterized protein</fullName>
    </submittedName>
</protein>